<dbReference type="Proteomes" id="UP000177039">
    <property type="component" value="Unassembled WGS sequence"/>
</dbReference>
<evidence type="ECO:0000256" key="1">
    <source>
        <dbReference type="ARBA" id="ARBA00022723"/>
    </source>
</evidence>
<name>A0A1F5H7F1_9BACT</name>
<dbReference type="GO" id="GO:0006020">
    <property type="term" value="P:inositol metabolic process"/>
    <property type="evidence" value="ECO:0007669"/>
    <property type="project" value="TreeGrafter"/>
</dbReference>
<sequence length="198" mass="21836">MLEGHVELERYNRELETAFLAARNAGKQIISQRTNSRAEKSGLELKTEVDNLADRTIKRVIAEAFPNDSILTEESGFPQSPAERLWVVDPIDGTTNFINGLRAYSTLIAFVDKGKLVIGVSFLPQSQEMFWAVDGEGAYKGNTKITVSQMADIGKASIVLDPGYHPQGVEKISDAWGKLRPNVGNVGVLNAIMDTRYH</sequence>
<feature type="binding site" evidence="4">
    <location>
        <position position="89"/>
    </location>
    <ligand>
        <name>Mg(2+)</name>
        <dbReference type="ChEBI" id="CHEBI:18420"/>
        <label>1</label>
        <note>catalytic</note>
    </ligand>
</feature>
<dbReference type="InterPro" id="IPR000760">
    <property type="entry name" value="Inositol_monophosphatase-like"/>
</dbReference>
<feature type="binding site" evidence="4">
    <location>
        <position position="92"/>
    </location>
    <ligand>
        <name>Mg(2+)</name>
        <dbReference type="ChEBI" id="CHEBI:18420"/>
        <label>1</label>
        <note>catalytic</note>
    </ligand>
</feature>
<proteinExistence type="predicted"/>
<gene>
    <name evidence="5" type="ORF">A3B54_01700</name>
</gene>
<feature type="binding site" evidence="4">
    <location>
        <position position="73"/>
    </location>
    <ligand>
        <name>Mg(2+)</name>
        <dbReference type="ChEBI" id="CHEBI:18420"/>
        <label>1</label>
        <note>catalytic</note>
    </ligand>
</feature>
<dbReference type="SUPFAM" id="SSF56655">
    <property type="entry name" value="Carbohydrate phosphatase"/>
    <property type="match status" value="1"/>
</dbReference>
<accession>A0A1F5H7F1</accession>
<keyword evidence="2" id="KW-0378">Hydrolase</keyword>
<dbReference type="GO" id="GO:0008934">
    <property type="term" value="F:inositol monophosphate 1-phosphatase activity"/>
    <property type="evidence" value="ECO:0007669"/>
    <property type="project" value="TreeGrafter"/>
</dbReference>
<dbReference type="Pfam" id="PF00459">
    <property type="entry name" value="Inositol_P"/>
    <property type="match status" value="1"/>
</dbReference>
<dbReference type="GO" id="GO:0046872">
    <property type="term" value="F:metal ion binding"/>
    <property type="evidence" value="ECO:0007669"/>
    <property type="project" value="UniProtKB-KW"/>
</dbReference>
<dbReference type="EMBL" id="MFBT01000005">
    <property type="protein sequence ID" value="OGE00097.1"/>
    <property type="molecule type" value="Genomic_DNA"/>
</dbReference>
<dbReference type="PROSITE" id="PS00629">
    <property type="entry name" value="IMP_1"/>
    <property type="match status" value="1"/>
</dbReference>
<evidence type="ECO:0000256" key="4">
    <source>
        <dbReference type="PIRSR" id="PIRSR600760-2"/>
    </source>
</evidence>
<protein>
    <recommendedName>
        <fullName evidence="7">Inositol monophosphatase</fullName>
    </recommendedName>
</protein>
<evidence type="ECO:0000256" key="2">
    <source>
        <dbReference type="ARBA" id="ARBA00022801"/>
    </source>
</evidence>
<dbReference type="PRINTS" id="PR00377">
    <property type="entry name" value="IMPHPHTASES"/>
</dbReference>
<dbReference type="PANTHER" id="PTHR20854:SF4">
    <property type="entry name" value="INOSITOL-1-MONOPHOSPHATASE-RELATED"/>
    <property type="match status" value="1"/>
</dbReference>
<reference evidence="5 6" key="1">
    <citation type="journal article" date="2016" name="Nat. Commun.">
        <title>Thousands of microbial genomes shed light on interconnected biogeochemical processes in an aquifer system.</title>
        <authorList>
            <person name="Anantharaman K."/>
            <person name="Brown C.T."/>
            <person name="Hug L.A."/>
            <person name="Sharon I."/>
            <person name="Castelle C.J."/>
            <person name="Probst A.J."/>
            <person name="Thomas B.C."/>
            <person name="Singh A."/>
            <person name="Wilkins M.J."/>
            <person name="Karaoz U."/>
            <person name="Brodie E.L."/>
            <person name="Williams K.H."/>
            <person name="Hubbard S.S."/>
            <person name="Banfield J.F."/>
        </authorList>
    </citation>
    <scope>NUCLEOTIDE SEQUENCE [LARGE SCALE GENOMIC DNA]</scope>
</reference>
<organism evidence="5 6">
    <name type="scientific">Candidatus Curtissbacteria bacterium RIFCSPLOWO2_01_FULL_42_50</name>
    <dbReference type="NCBI Taxonomy" id="1797730"/>
    <lineage>
        <taxon>Bacteria</taxon>
        <taxon>Candidatus Curtissiibacteriota</taxon>
    </lineage>
</organism>
<dbReference type="Gene3D" id="3.30.540.10">
    <property type="entry name" value="Fructose-1,6-Bisphosphatase, subunit A, domain 1"/>
    <property type="match status" value="1"/>
</dbReference>
<evidence type="ECO:0008006" key="7">
    <source>
        <dbReference type="Google" id="ProtNLM"/>
    </source>
</evidence>
<evidence type="ECO:0000313" key="6">
    <source>
        <dbReference type="Proteomes" id="UP000177039"/>
    </source>
</evidence>
<feature type="binding site" evidence="4">
    <location>
        <position position="91"/>
    </location>
    <ligand>
        <name>Mg(2+)</name>
        <dbReference type="ChEBI" id="CHEBI:18420"/>
        <label>1</label>
        <note>catalytic</note>
    </ligand>
</feature>
<keyword evidence="1 4" id="KW-0479">Metal-binding</keyword>
<dbReference type="AlphaFoldDB" id="A0A1F5H7F1"/>
<dbReference type="GO" id="GO:0007165">
    <property type="term" value="P:signal transduction"/>
    <property type="evidence" value="ECO:0007669"/>
    <property type="project" value="TreeGrafter"/>
</dbReference>
<dbReference type="PANTHER" id="PTHR20854">
    <property type="entry name" value="INOSITOL MONOPHOSPHATASE"/>
    <property type="match status" value="1"/>
</dbReference>
<evidence type="ECO:0000313" key="5">
    <source>
        <dbReference type="EMBL" id="OGE00097.1"/>
    </source>
</evidence>
<comment type="caution">
    <text evidence="5">The sequence shown here is derived from an EMBL/GenBank/DDBJ whole genome shotgun (WGS) entry which is preliminary data.</text>
</comment>
<dbReference type="InterPro" id="IPR020583">
    <property type="entry name" value="Inositol_monoP_metal-BS"/>
</dbReference>
<comment type="cofactor">
    <cofactor evidence="4">
        <name>Mg(2+)</name>
        <dbReference type="ChEBI" id="CHEBI:18420"/>
    </cofactor>
</comment>
<keyword evidence="3 4" id="KW-0460">Magnesium</keyword>
<evidence type="ECO:0000256" key="3">
    <source>
        <dbReference type="ARBA" id="ARBA00022842"/>
    </source>
</evidence>